<dbReference type="PANTHER" id="PTHR47186:SF55">
    <property type="entry name" value="NB-ARC DOMAIN-CONTAINING PROTEIN"/>
    <property type="match status" value="1"/>
</dbReference>
<dbReference type="InterPro" id="IPR055414">
    <property type="entry name" value="LRR_R13L4/SHOC2-like"/>
</dbReference>
<dbReference type="InterPro" id="IPR032675">
    <property type="entry name" value="LRR_dom_sf"/>
</dbReference>
<dbReference type="SUPFAM" id="SSF52047">
    <property type="entry name" value="RNI-like"/>
    <property type="match status" value="1"/>
</dbReference>
<organism evidence="3 4">
    <name type="scientific">Triticum urartu</name>
    <name type="common">Red wild einkorn</name>
    <name type="synonym">Crithodium urartu</name>
    <dbReference type="NCBI Taxonomy" id="4572"/>
    <lineage>
        <taxon>Eukaryota</taxon>
        <taxon>Viridiplantae</taxon>
        <taxon>Streptophyta</taxon>
        <taxon>Embryophyta</taxon>
        <taxon>Tracheophyta</taxon>
        <taxon>Spermatophyta</taxon>
        <taxon>Magnoliopsida</taxon>
        <taxon>Liliopsida</taxon>
        <taxon>Poales</taxon>
        <taxon>Poaceae</taxon>
        <taxon>BOP clade</taxon>
        <taxon>Pooideae</taxon>
        <taxon>Triticodae</taxon>
        <taxon>Triticeae</taxon>
        <taxon>Triticinae</taxon>
        <taxon>Triticum</taxon>
    </lineage>
</organism>
<evidence type="ECO:0000313" key="4">
    <source>
        <dbReference type="Proteomes" id="UP000015106"/>
    </source>
</evidence>
<evidence type="ECO:0000313" key="3">
    <source>
        <dbReference type="EnsemblPlants" id="TuG1812G0600000112.01.T01"/>
    </source>
</evidence>
<keyword evidence="1" id="KW-0677">Repeat</keyword>
<dbReference type="AlphaFoldDB" id="A0A8R7QMS4"/>
<accession>A0A8R7QMS4</accession>
<reference evidence="3" key="2">
    <citation type="submission" date="2018-03" db="EMBL/GenBank/DDBJ databases">
        <title>The Triticum urartu genome reveals the dynamic nature of wheat genome evolution.</title>
        <authorList>
            <person name="Ling H."/>
            <person name="Ma B."/>
            <person name="Shi X."/>
            <person name="Liu H."/>
            <person name="Dong L."/>
            <person name="Sun H."/>
            <person name="Cao Y."/>
            <person name="Gao Q."/>
            <person name="Zheng S."/>
            <person name="Li Y."/>
            <person name="Yu Y."/>
            <person name="Du H."/>
            <person name="Qi M."/>
            <person name="Li Y."/>
            <person name="Yu H."/>
            <person name="Cui Y."/>
            <person name="Wang N."/>
            <person name="Chen C."/>
            <person name="Wu H."/>
            <person name="Zhao Y."/>
            <person name="Zhang J."/>
            <person name="Li Y."/>
            <person name="Zhou W."/>
            <person name="Zhang B."/>
            <person name="Hu W."/>
            <person name="Eijk M."/>
            <person name="Tang J."/>
            <person name="Witsenboer H."/>
            <person name="Zhao S."/>
            <person name="Li Z."/>
            <person name="Zhang A."/>
            <person name="Wang D."/>
            <person name="Liang C."/>
        </authorList>
    </citation>
    <scope>NUCLEOTIDE SEQUENCE [LARGE SCALE GENOMIC DNA]</scope>
    <source>
        <strain evidence="3">cv. G1812</strain>
    </source>
</reference>
<keyword evidence="4" id="KW-1185">Reference proteome</keyword>
<reference evidence="4" key="1">
    <citation type="journal article" date="2013" name="Nature">
        <title>Draft genome of the wheat A-genome progenitor Triticum urartu.</title>
        <authorList>
            <person name="Ling H.Q."/>
            <person name="Zhao S."/>
            <person name="Liu D."/>
            <person name="Wang J."/>
            <person name="Sun H."/>
            <person name="Zhang C."/>
            <person name="Fan H."/>
            <person name="Li D."/>
            <person name="Dong L."/>
            <person name="Tao Y."/>
            <person name="Gao C."/>
            <person name="Wu H."/>
            <person name="Li Y."/>
            <person name="Cui Y."/>
            <person name="Guo X."/>
            <person name="Zheng S."/>
            <person name="Wang B."/>
            <person name="Yu K."/>
            <person name="Liang Q."/>
            <person name="Yang W."/>
            <person name="Lou X."/>
            <person name="Chen J."/>
            <person name="Feng M."/>
            <person name="Jian J."/>
            <person name="Zhang X."/>
            <person name="Luo G."/>
            <person name="Jiang Y."/>
            <person name="Liu J."/>
            <person name="Wang Z."/>
            <person name="Sha Y."/>
            <person name="Zhang B."/>
            <person name="Wu H."/>
            <person name="Tang D."/>
            <person name="Shen Q."/>
            <person name="Xue P."/>
            <person name="Zou S."/>
            <person name="Wang X."/>
            <person name="Liu X."/>
            <person name="Wang F."/>
            <person name="Yang Y."/>
            <person name="An X."/>
            <person name="Dong Z."/>
            <person name="Zhang K."/>
            <person name="Zhang X."/>
            <person name="Luo M.C."/>
            <person name="Dvorak J."/>
            <person name="Tong Y."/>
            <person name="Wang J."/>
            <person name="Yang H."/>
            <person name="Li Z."/>
            <person name="Wang D."/>
            <person name="Zhang A."/>
            <person name="Wang J."/>
        </authorList>
    </citation>
    <scope>NUCLEOTIDE SEQUENCE</scope>
    <source>
        <strain evidence="4">cv. G1812</strain>
    </source>
</reference>
<protein>
    <recommendedName>
        <fullName evidence="2">Disease resistance R13L4/SHOC-2-like LRR domain-containing protein</fullName>
    </recommendedName>
</protein>
<dbReference type="EnsemblPlants" id="TuG1812G0600000112.01.T01">
    <property type="protein sequence ID" value="TuG1812G0600000112.01.T01"/>
    <property type="gene ID" value="TuG1812G0600000112.01"/>
</dbReference>
<dbReference type="PANTHER" id="PTHR47186">
    <property type="entry name" value="LEUCINE-RICH REPEAT-CONTAINING PROTEIN 57"/>
    <property type="match status" value="1"/>
</dbReference>
<sequence length="265" mass="29751">MCQVNGFFHEYIMSRPMEDNLFFSLEGHCSLNSQVVGQHLTIRNSWDRDINVFESIDFSSLRSLTVFGEWRPFFISTNINMRLVRVLDLEDTSNVTDDDLKDIGKLLPRLKFLSLRGRRGITHLPKSLSCLRQLQTLDVRHTSITALPQAIIKLQKLQYIRAGTSKQPWNEGGRVTSLPTLDGQLNSRGVEVPAGIGKLRALHTLGVVNVSGVGGKAIVMELKTLSQLRRLGLCGINRENLKELCSAISGHSHLEYLSVEVDKDK</sequence>
<evidence type="ECO:0000256" key="1">
    <source>
        <dbReference type="ARBA" id="ARBA00022737"/>
    </source>
</evidence>
<proteinExistence type="predicted"/>
<dbReference type="Gene3D" id="3.80.10.10">
    <property type="entry name" value="Ribonuclease Inhibitor"/>
    <property type="match status" value="1"/>
</dbReference>
<dbReference type="Proteomes" id="UP000015106">
    <property type="component" value="Chromosome 6"/>
</dbReference>
<evidence type="ECO:0000259" key="2">
    <source>
        <dbReference type="Pfam" id="PF23598"/>
    </source>
</evidence>
<dbReference type="Gramene" id="TuG1812G0600000112.01.T01">
    <property type="protein sequence ID" value="TuG1812G0600000112.01.T01"/>
    <property type="gene ID" value="TuG1812G0600000112.01"/>
</dbReference>
<name>A0A8R7QMS4_TRIUA</name>
<feature type="domain" description="Disease resistance R13L4/SHOC-2-like LRR" evidence="2">
    <location>
        <begin position="61"/>
        <end position="259"/>
    </location>
</feature>
<dbReference type="Pfam" id="PF23598">
    <property type="entry name" value="LRR_14"/>
    <property type="match status" value="1"/>
</dbReference>
<reference evidence="3" key="3">
    <citation type="submission" date="2022-06" db="UniProtKB">
        <authorList>
            <consortium name="EnsemblPlants"/>
        </authorList>
    </citation>
    <scope>IDENTIFICATION</scope>
</reference>